<keyword evidence="3" id="KW-1185">Reference proteome</keyword>
<organism evidence="2 3">
    <name type="scientific">Trifolium subterraneum</name>
    <name type="common">Subterranean clover</name>
    <dbReference type="NCBI Taxonomy" id="3900"/>
    <lineage>
        <taxon>Eukaryota</taxon>
        <taxon>Viridiplantae</taxon>
        <taxon>Streptophyta</taxon>
        <taxon>Embryophyta</taxon>
        <taxon>Tracheophyta</taxon>
        <taxon>Spermatophyta</taxon>
        <taxon>Magnoliopsida</taxon>
        <taxon>eudicotyledons</taxon>
        <taxon>Gunneridae</taxon>
        <taxon>Pentapetalae</taxon>
        <taxon>rosids</taxon>
        <taxon>fabids</taxon>
        <taxon>Fabales</taxon>
        <taxon>Fabaceae</taxon>
        <taxon>Papilionoideae</taxon>
        <taxon>50 kb inversion clade</taxon>
        <taxon>NPAAA clade</taxon>
        <taxon>Hologalegina</taxon>
        <taxon>IRL clade</taxon>
        <taxon>Trifolieae</taxon>
        <taxon>Trifolium</taxon>
    </lineage>
</organism>
<dbReference type="AlphaFoldDB" id="A0A2Z6NK20"/>
<dbReference type="Proteomes" id="UP000242715">
    <property type="component" value="Unassembled WGS sequence"/>
</dbReference>
<feature type="region of interest" description="Disordered" evidence="1">
    <location>
        <begin position="48"/>
        <end position="78"/>
    </location>
</feature>
<dbReference type="EMBL" id="DF973643">
    <property type="protein sequence ID" value="GAU36820.1"/>
    <property type="molecule type" value="Genomic_DNA"/>
</dbReference>
<evidence type="ECO:0000313" key="2">
    <source>
        <dbReference type="EMBL" id="GAU36820.1"/>
    </source>
</evidence>
<name>A0A2Z6NK20_TRISU</name>
<gene>
    <name evidence="2" type="ORF">TSUD_320570</name>
</gene>
<feature type="compositionally biased region" description="Low complexity" evidence="1">
    <location>
        <begin position="67"/>
        <end position="78"/>
    </location>
</feature>
<accession>A0A2Z6NK20</accession>
<evidence type="ECO:0000256" key="1">
    <source>
        <dbReference type="SAM" id="MobiDB-lite"/>
    </source>
</evidence>
<evidence type="ECO:0000313" key="3">
    <source>
        <dbReference type="Proteomes" id="UP000242715"/>
    </source>
</evidence>
<sequence length="78" mass="8716">MLVPFVVEKSASLLVTVVMEARLIVKERVLRLSLQKIRHLAGKVNRKPLRRCSPPSLDQKWPPAKRSSLSAASLISQS</sequence>
<reference evidence="3" key="1">
    <citation type="journal article" date="2017" name="Front. Plant Sci.">
        <title>Climate Clever Clovers: New Paradigm to Reduce the Environmental Footprint of Ruminants by Breeding Low Methanogenic Forages Utilizing Haplotype Variation.</title>
        <authorList>
            <person name="Kaur P."/>
            <person name="Appels R."/>
            <person name="Bayer P.E."/>
            <person name="Keeble-Gagnere G."/>
            <person name="Wang J."/>
            <person name="Hirakawa H."/>
            <person name="Shirasawa K."/>
            <person name="Vercoe P."/>
            <person name="Stefanova K."/>
            <person name="Durmic Z."/>
            <person name="Nichols P."/>
            <person name="Revell C."/>
            <person name="Isobe S.N."/>
            <person name="Edwards D."/>
            <person name="Erskine W."/>
        </authorList>
    </citation>
    <scope>NUCLEOTIDE SEQUENCE [LARGE SCALE GENOMIC DNA]</scope>
    <source>
        <strain evidence="3">cv. Daliak</strain>
    </source>
</reference>
<proteinExistence type="predicted"/>
<protein>
    <submittedName>
        <fullName evidence="2">Uncharacterized protein</fullName>
    </submittedName>
</protein>